<protein>
    <submittedName>
        <fullName evidence="3">Uncharacterized protein</fullName>
    </submittedName>
</protein>
<accession>A0AAU9JI44</accession>
<evidence type="ECO:0000313" key="3">
    <source>
        <dbReference type="EMBL" id="CAG9326544.1"/>
    </source>
</evidence>
<proteinExistence type="predicted"/>
<comment type="caution">
    <text evidence="3">The sequence shown here is derived from an EMBL/GenBank/DDBJ whole genome shotgun (WGS) entry which is preliminary data.</text>
</comment>
<dbReference type="EMBL" id="CAJZBQ010000040">
    <property type="protein sequence ID" value="CAG9326544.1"/>
    <property type="molecule type" value="Genomic_DNA"/>
</dbReference>
<evidence type="ECO:0000256" key="2">
    <source>
        <dbReference type="SAM" id="MobiDB-lite"/>
    </source>
</evidence>
<organism evidence="3 4">
    <name type="scientific">Blepharisma stoltei</name>
    <dbReference type="NCBI Taxonomy" id="1481888"/>
    <lineage>
        <taxon>Eukaryota</taxon>
        <taxon>Sar</taxon>
        <taxon>Alveolata</taxon>
        <taxon>Ciliophora</taxon>
        <taxon>Postciliodesmatophora</taxon>
        <taxon>Heterotrichea</taxon>
        <taxon>Heterotrichida</taxon>
        <taxon>Blepharismidae</taxon>
        <taxon>Blepharisma</taxon>
    </lineage>
</organism>
<feature type="compositionally biased region" description="Polar residues" evidence="2">
    <location>
        <begin position="477"/>
        <end position="490"/>
    </location>
</feature>
<sequence>MHDPSFPNLNKKRAAARSITATNRRNSKKSNSIFLNLNEISAEIVNTDPSIEMSPVAFSSSPYKKYSELFCNSELTRLDKDLDKFEIDLESFKAADIRDFKLISQVFEKYQEYMENLAICAKQKDNTLGNCIIRGVIGYKKAYHNIKKHLKNIESFKKSEKHNSKEDWTQTGALPLKIIEKTNGGETPDLNFLKELGEKLQNLKFTTITSQLWDLYDSLCQMHTDVPSPIETPDFMKFDAQEKAKELEIGVANLKNDLKIKFENERIKKEIEVAEKECQADYIGLEHRKGSILEGMLEKKELEFLKIKRKHDFLLEDKKKLEEQIKLKDSKIQELTEALGLNEIVVLKVKITEISNELRSEKIINEIAKEKLDKNKIVISNLKKENEGLKIKLIGKRNKIQRIKEDYFQKSVLWRIAEEKNKQIEDAWYQLNGKKFVYIGIDSDEIIKKYGLEKARESDEERIEGSIVNFNEKKGSRNGSYSHQKAMTNRSRGRSTYLDENLEENDDPKRIRMRQASKNEKLSKNYEKDDMNRSLDEKNSLLHGHRTGDCGEISKKFSTELERLNELLEKAEKALVITLDKEQMILFQKYKDLLGLKDSHYDSFSENLKAILIHESQNFDSLPHVGKSKNPSTLKSKLKKTFLTSENLNKTLPHPPKINLEEILEEEKEGKIPSCLVSIFNNNAEYQALSPTSRKLINQCMKDHDYKKCGPDCEHLKRAMAIKIKIIGKLYPLKRMTIDFD</sequence>
<dbReference type="Proteomes" id="UP001162131">
    <property type="component" value="Unassembled WGS sequence"/>
</dbReference>
<dbReference type="AlphaFoldDB" id="A0AAU9JI44"/>
<reference evidence="3" key="1">
    <citation type="submission" date="2021-09" db="EMBL/GenBank/DDBJ databases">
        <authorList>
            <consortium name="AG Swart"/>
            <person name="Singh M."/>
            <person name="Singh A."/>
            <person name="Seah K."/>
            <person name="Emmerich C."/>
        </authorList>
    </citation>
    <scope>NUCLEOTIDE SEQUENCE</scope>
    <source>
        <strain evidence="3">ATCC30299</strain>
    </source>
</reference>
<feature type="coiled-coil region" evidence="1">
    <location>
        <begin position="365"/>
        <end position="399"/>
    </location>
</feature>
<keyword evidence="4" id="KW-1185">Reference proteome</keyword>
<name>A0AAU9JI44_9CILI</name>
<evidence type="ECO:0000313" key="4">
    <source>
        <dbReference type="Proteomes" id="UP001162131"/>
    </source>
</evidence>
<gene>
    <name evidence="3" type="ORF">BSTOLATCC_MIC40969</name>
</gene>
<feature type="coiled-coil region" evidence="1">
    <location>
        <begin position="304"/>
        <end position="338"/>
    </location>
</feature>
<evidence type="ECO:0000256" key="1">
    <source>
        <dbReference type="SAM" id="Coils"/>
    </source>
</evidence>
<feature type="coiled-coil region" evidence="1">
    <location>
        <begin position="554"/>
        <end position="581"/>
    </location>
</feature>
<feature type="region of interest" description="Disordered" evidence="2">
    <location>
        <begin position="472"/>
        <end position="527"/>
    </location>
</feature>
<keyword evidence="1" id="KW-0175">Coiled coil</keyword>
<feature type="region of interest" description="Disordered" evidence="2">
    <location>
        <begin position="1"/>
        <end position="24"/>
    </location>
</feature>
<feature type="compositionally biased region" description="Basic and acidic residues" evidence="2">
    <location>
        <begin position="517"/>
        <end position="527"/>
    </location>
</feature>